<dbReference type="OrthoDB" id="5963188at2759"/>
<evidence type="ECO:0000313" key="1">
    <source>
        <dbReference type="EMBL" id="VDM84935.1"/>
    </source>
</evidence>
<reference evidence="1 2" key="1">
    <citation type="submission" date="2018-11" db="EMBL/GenBank/DDBJ databases">
        <authorList>
            <consortium name="Pathogen Informatics"/>
        </authorList>
    </citation>
    <scope>NUCLEOTIDE SEQUENCE [LARGE SCALE GENOMIC DNA]</scope>
</reference>
<evidence type="ECO:0000313" key="2">
    <source>
        <dbReference type="Proteomes" id="UP000270094"/>
    </source>
</evidence>
<protein>
    <submittedName>
        <fullName evidence="1">Uncharacterized protein</fullName>
    </submittedName>
</protein>
<dbReference type="AlphaFoldDB" id="A0A3P7LRD8"/>
<sequence length="68" mass="7866">MALATTMIRHGFMIQKTKSPKETAQFLCRVTEHLKATIPTRQVRCFYQTDTKIIIIHIAITYIVVCNQ</sequence>
<name>A0A3P7LRD8_STRVU</name>
<accession>A0A3P7LRD8</accession>
<proteinExistence type="predicted"/>
<dbReference type="EMBL" id="UYYB01134614">
    <property type="protein sequence ID" value="VDM84935.1"/>
    <property type="molecule type" value="Genomic_DNA"/>
</dbReference>
<keyword evidence="2" id="KW-1185">Reference proteome</keyword>
<organism evidence="1 2">
    <name type="scientific">Strongylus vulgaris</name>
    <name type="common">Blood worm</name>
    <dbReference type="NCBI Taxonomy" id="40348"/>
    <lineage>
        <taxon>Eukaryota</taxon>
        <taxon>Metazoa</taxon>
        <taxon>Ecdysozoa</taxon>
        <taxon>Nematoda</taxon>
        <taxon>Chromadorea</taxon>
        <taxon>Rhabditida</taxon>
        <taxon>Rhabditina</taxon>
        <taxon>Rhabditomorpha</taxon>
        <taxon>Strongyloidea</taxon>
        <taxon>Strongylidae</taxon>
        <taxon>Strongylus</taxon>
    </lineage>
</organism>
<dbReference type="Proteomes" id="UP000270094">
    <property type="component" value="Unassembled WGS sequence"/>
</dbReference>
<gene>
    <name evidence="1" type="ORF">SVUK_LOCUS19933</name>
</gene>